<evidence type="ECO:0000313" key="6">
    <source>
        <dbReference type="EMBL" id="MDI7922664.1"/>
    </source>
</evidence>
<keyword evidence="4" id="KW-0472">Membrane</keyword>
<dbReference type="InterPro" id="IPR001173">
    <property type="entry name" value="Glyco_trans_2-like"/>
</dbReference>
<comment type="caution">
    <text evidence="6">The sequence shown here is derived from an EMBL/GenBank/DDBJ whole genome shotgun (WGS) entry which is preliminary data.</text>
</comment>
<evidence type="ECO:0000259" key="5">
    <source>
        <dbReference type="Pfam" id="PF00535"/>
    </source>
</evidence>
<dbReference type="EMBL" id="JALDYZ010000005">
    <property type="protein sequence ID" value="MDI7922664.1"/>
    <property type="molecule type" value="Genomic_DNA"/>
</dbReference>
<dbReference type="GO" id="GO:0016757">
    <property type="term" value="F:glycosyltransferase activity"/>
    <property type="evidence" value="ECO:0007669"/>
    <property type="project" value="UniProtKB-KW"/>
</dbReference>
<feature type="domain" description="Glycosyltransferase 2-like" evidence="5">
    <location>
        <begin position="7"/>
        <end position="157"/>
    </location>
</feature>
<sequence>MQKNVDVAVCTFRRAELEQTLRSIAKLAVPVGVNVRIIVADNDVAPSARERVTALREAVPFEIVYVHCPAANISIARNACLDHATGDYLAFIDDDEVVSEDWLSRLLETARLTQAEVVLGPVRAHYLPEAPGWMQKGDFHSTLPVWVGGEIRTGYTCNVLLKLAAPSLANRRFNLALGKSGGEDTEFFGNAFDAGARIAFASNAWVHETVPEKRASFGWLARRRFRMGQTHGRLLAVNASATSRPRQLVLAIAKSGFCAAACVALGFVPVRRNRYALRAIMHAGVVSGLLGVREIQQYGAVEATS</sequence>
<evidence type="ECO:0000256" key="4">
    <source>
        <dbReference type="SAM" id="Phobius"/>
    </source>
</evidence>
<feature type="transmembrane region" description="Helical" evidence="4">
    <location>
        <begin position="248"/>
        <end position="268"/>
    </location>
</feature>
<name>A0AAE3U456_9HYPH</name>
<evidence type="ECO:0000256" key="3">
    <source>
        <dbReference type="ARBA" id="ARBA00022679"/>
    </source>
</evidence>
<dbReference type="Proteomes" id="UP001161580">
    <property type="component" value="Unassembled WGS sequence"/>
</dbReference>
<evidence type="ECO:0000256" key="1">
    <source>
        <dbReference type="ARBA" id="ARBA00006739"/>
    </source>
</evidence>
<reference evidence="6" key="1">
    <citation type="submission" date="2022-03" db="EMBL/GenBank/DDBJ databases">
        <title>Fererhizobium litorale gen. nov., sp. nov., isolated from sandy sediments of the Sea of Japan seashore.</title>
        <authorList>
            <person name="Romanenko L."/>
            <person name="Kurilenko V."/>
            <person name="Otstavnykh N."/>
            <person name="Svetashev V."/>
            <person name="Tekutyeva L."/>
            <person name="Isaeva M."/>
            <person name="Mikhailov V."/>
        </authorList>
    </citation>
    <scope>NUCLEOTIDE SEQUENCE</scope>
    <source>
        <strain evidence="6">KMM 9576</strain>
    </source>
</reference>
<dbReference type="PANTHER" id="PTHR43179">
    <property type="entry name" value="RHAMNOSYLTRANSFERASE WBBL"/>
    <property type="match status" value="1"/>
</dbReference>
<keyword evidence="3 6" id="KW-0808">Transferase</keyword>
<dbReference type="RefSeq" id="WP_311786501.1">
    <property type="nucleotide sequence ID" value="NZ_JALDYY010000004.1"/>
</dbReference>
<keyword evidence="7" id="KW-1185">Reference proteome</keyword>
<dbReference type="PANTHER" id="PTHR43179:SF12">
    <property type="entry name" value="GALACTOFURANOSYLTRANSFERASE GLFT2"/>
    <property type="match status" value="1"/>
</dbReference>
<accession>A0AAE3U456</accession>
<keyword evidence="4" id="KW-1133">Transmembrane helix</keyword>
<dbReference type="AlphaFoldDB" id="A0AAE3U456"/>
<dbReference type="Pfam" id="PF00535">
    <property type="entry name" value="Glycos_transf_2"/>
    <property type="match status" value="1"/>
</dbReference>
<proteinExistence type="inferred from homology"/>
<dbReference type="CDD" id="cd00761">
    <property type="entry name" value="Glyco_tranf_GTA_type"/>
    <property type="match status" value="1"/>
</dbReference>
<organism evidence="6 7">
    <name type="scientific">Ferirhizobium litorale</name>
    <dbReference type="NCBI Taxonomy" id="2927786"/>
    <lineage>
        <taxon>Bacteria</taxon>
        <taxon>Pseudomonadati</taxon>
        <taxon>Pseudomonadota</taxon>
        <taxon>Alphaproteobacteria</taxon>
        <taxon>Hyphomicrobiales</taxon>
        <taxon>Rhizobiaceae</taxon>
        <taxon>Ferirhizobium</taxon>
    </lineage>
</organism>
<evidence type="ECO:0000256" key="2">
    <source>
        <dbReference type="ARBA" id="ARBA00022676"/>
    </source>
</evidence>
<dbReference type="Gene3D" id="3.90.550.10">
    <property type="entry name" value="Spore Coat Polysaccharide Biosynthesis Protein SpsA, Chain A"/>
    <property type="match status" value="1"/>
</dbReference>
<keyword evidence="2 6" id="KW-0328">Glycosyltransferase</keyword>
<protein>
    <submittedName>
        <fullName evidence="6">Glycosyltransferase</fullName>
        <ecNumber evidence="6">2.4.-.-</ecNumber>
    </submittedName>
</protein>
<comment type="similarity">
    <text evidence="1">Belongs to the glycosyltransferase 2 family.</text>
</comment>
<keyword evidence="4" id="KW-0812">Transmembrane</keyword>
<evidence type="ECO:0000313" key="7">
    <source>
        <dbReference type="Proteomes" id="UP001161580"/>
    </source>
</evidence>
<dbReference type="EC" id="2.4.-.-" evidence="6"/>
<dbReference type="SUPFAM" id="SSF53448">
    <property type="entry name" value="Nucleotide-diphospho-sugar transferases"/>
    <property type="match status" value="1"/>
</dbReference>
<gene>
    <name evidence="6" type="ORF">MRS75_11255</name>
</gene>
<dbReference type="InterPro" id="IPR029044">
    <property type="entry name" value="Nucleotide-diphossugar_trans"/>
</dbReference>